<comment type="subcellular location">
    <subcellularLocation>
        <location evidence="1">Membrane</location>
        <topology evidence="1">Multi-pass membrane protein</topology>
    </subcellularLocation>
</comment>
<proteinExistence type="inferred from homology"/>
<dbReference type="Pfam" id="PF07947">
    <property type="entry name" value="YhhN"/>
    <property type="match status" value="1"/>
</dbReference>
<dbReference type="InterPro" id="IPR012506">
    <property type="entry name" value="TMEM86B-like"/>
</dbReference>
<name>A0AA40AMP9_9PEZI</name>
<dbReference type="GeneID" id="85319018"/>
<evidence type="ECO:0000256" key="4">
    <source>
        <dbReference type="ARBA" id="ARBA00022989"/>
    </source>
</evidence>
<feature type="non-terminal residue" evidence="7">
    <location>
        <position position="209"/>
    </location>
</feature>
<feature type="non-terminal residue" evidence="7">
    <location>
        <position position="1"/>
    </location>
</feature>
<evidence type="ECO:0000313" key="8">
    <source>
        <dbReference type="Proteomes" id="UP001172101"/>
    </source>
</evidence>
<reference evidence="7" key="1">
    <citation type="submission" date="2023-06" db="EMBL/GenBank/DDBJ databases">
        <title>Genome-scale phylogeny and comparative genomics of the fungal order Sordariales.</title>
        <authorList>
            <consortium name="Lawrence Berkeley National Laboratory"/>
            <person name="Hensen N."/>
            <person name="Bonometti L."/>
            <person name="Westerberg I."/>
            <person name="Brannstrom I.O."/>
            <person name="Guillou S."/>
            <person name="Cros-Aarteil S."/>
            <person name="Calhoun S."/>
            <person name="Haridas S."/>
            <person name="Kuo A."/>
            <person name="Mondo S."/>
            <person name="Pangilinan J."/>
            <person name="Riley R."/>
            <person name="LaButti K."/>
            <person name="Andreopoulos B."/>
            <person name="Lipzen A."/>
            <person name="Chen C."/>
            <person name="Yanf M."/>
            <person name="Daum C."/>
            <person name="Ng V."/>
            <person name="Clum A."/>
            <person name="Steindorff A."/>
            <person name="Ohm R."/>
            <person name="Martin F."/>
            <person name="Silar P."/>
            <person name="Natvig D."/>
            <person name="Lalanne C."/>
            <person name="Gautier V."/>
            <person name="Ament-velasquez S.L."/>
            <person name="Kruys A."/>
            <person name="Hutchinson M.I."/>
            <person name="Powell A.J."/>
            <person name="Barry K."/>
            <person name="Miller A.N."/>
            <person name="Grigoriev I.V."/>
            <person name="Debuchy R."/>
            <person name="Gladieux P."/>
            <person name="Thoren M.H."/>
            <person name="Johannesson H."/>
        </authorList>
    </citation>
    <scope>NUCLEOTIDE SEQUENCE</scope>
    <source>
        <strain evidence="7">SMH2392-1A</strain>
    </source>
</reference>
<keyword evidence="3 6" id="KW-0812">Transmembrane</keyword>
<keyword evidence="8" id="KW-1185">Reference proteome</keyword>
<evidence type="ECO:0000256" key="6">
    <source>
        <dbReference type="SAM" id="Phobius"/>
    </source>
</evidence>
<dbReference type="RefSeq" id="XP_060297437.1">
    <property type="nucleotide sequence ID" value="XM_060435748.1"/>
</dbReference>
<comment type="caution">
    <text evidence="7">The sequence shown here is derived from an EMBL/GenBank/DDBJ whole genome shotgun (WGS) entry which is preliminary data.</text>
</comment>
<keyword evidence="5 6" id="KW-0472">Membrane</keyword>
<feature type="transmembrane region" description="Helical" evidence="6">
    <location>
        <begin position="71"/>
        <end position="89"/>
    </location>
</feature>
<accession>A0AA40AMP9</accession>
<organism evidence="7 8">
    <name type="scientific">Lasiosphaeria miniovina</name>
    <dbReference type="NCBI Taxonomy" id="1954250"/>
    <lineage>
        <taxon>Eukaryota</taxon>
        <taxon>Fungi</taxon>
        <taxon>Dikarya</taxon>
        <taxon>Ascomycota</taxon>
        <taxon>Pezizomycotina</taxon>
        <taxon>Sordariomycetes</taxon>
        <taxon>Sordariomycetidae</taxon>
        <taxon>Sordariales</taxon>
        <taxon>Lasiosphaeriaceae</taxon>
        <taxon>Lasiosphaeria</taxon>
    </lineage>
</organism>
<dbReference type="Proteomes" id="UP001172101">
    <property type="component" value="Unassembled WGS sequence"/>
</dbReference>
<dbReference type="GO" id="GO:0016020">
    <property type="term" value="C:membrane"/>
    <property type="evidence" value="ECO:0007669"/>
    <property type="project" value="UniProtKB-SubCell"/>
</dbReference>
<feature type="transmembrane region" description="Helical" evidence="6">
    <location>
        <begin position="139"/>
        <end position="157"/>
    </location>
</feature>
<dbReference type="PANTHER" id="PTHR31885:SF6">
    <property type="entry name" value="GH04784P"/>
    <property type="match status" value="1"/>
</dbReference>
<dbReference type="GO" id="GO:0016787">
    <property type="term" value="F:hydrolase activity"/>
    <property type="evidence" value="ECO:0007669"/>
    <property type="project" value="TreeGrafter"/>
</dbReference>
<gene>
    <name evidence="7" type="ORF">B0T26DRAFT_601507</name>
</gene>
<evidence type="ECO:0000256" key="5">
    <source>
        <dbReference type="ARBA" id="ARBA00023136"/>
    </source>
</evidence>
<keyword evidence="4 6" id="KW-1133">Transmembrane helix</keyword>
<evidence type="ECO:0000313" key="7">
    <source>
        <dbReference type="EMBL" id="KAK0718644.1"/>
    </source>
</evidence>
<dbReference type="AlphaFoldDB" id="A0AA40AMP9"/>
<sequence>DNAALAVSAGAAMFYWTKIRSPPSVGRMAVKTAATALLAAAASLRGGSQHLVGALALGAAGDAFLSWDGDAAFLGGLTSFLVGHTLYMFEFAHAHAAGFNGIRLLDGGREIAALVLAGLVAIMMLVLPPRVATGLGVPVFIYAVAIFFMDLTALATNNNQVMAGALMFTGSDALLAVDRFLVAPASPHRPWMQKAVWVLYYTGQLLMAV</sequence>
<comment type="similarity">
    <text evidence="2">Belongs to the TMEM86 family.</text>
</comment>
<evidence type="ECO:0000256" key="3">
    <source>
        <dbReference type="ARBA" id="ARBA00022692"/>
    </source>
</evidence>
<protein>
    <submittedName>
        <fullName evidence="7">YhhN-like protein</fullName>
    </submittedName>
</protein>
<evidence type="ECO:0000256" key="1">
    <source>
        <dbReference type="ARBA" id="ARBA00004141"/>
    </source>
</evidence>
<evidence type="ECO:0000256" key="2">
    <source>
        <dbReference type="ARBA" id="ARBA00007375"/>
    </source>
</evidence>
<feature type="transmembrane region" description="Helical" evidence="6">
    <location>
        <begin position="110"/>
        <end position="127"/>
    </location>
</feature>
<dbReference type="EMBL" id="JAUIRO010000004">
    <property type="protein sequence ID" value="KAK0718644.1"/>
    <property type="molecule type" value="Genomic_DNA"/>
</dbReference>
<dbReference type="PANTHER" id="PTHR31885">
    <property type="entry name" value="GH04784P"/>
    <property type="match status" value="1"/>
</dbReference>